<dbReference type="InterPro" id="IPR027417">
    <property type="entry name" value="P-loop_NTPase"/>
</dbReference>
<dbReference type="RefSeq" id="WP_111435485.1">
    <property type="nucleotide sequence ID" value="NZ_JACIGG010000008.1"/>
</dbReference>
<dbReference type="EMBL" id="NPEV01000040">
    <property type="protein sequence ID" value="RAI25832.1"/>
    <property type="molecule type" value="Genomic_DNA"/>
</dbReference>
<reference evidence="4 5" key="1">
    <citation type="submission" date="2017-07" db="EMBL/GenBank/DDBJ databases">
        <title>Draft Genome Sequences of Select Purple Nonsulfur Bacteria.</title>
        <authorList>
            <person name="Lasarre B."/>
            <person name="Mckinlay J.B."/>
        </authorList>
    </citation>
    <scope>NUCLEOTIDE SEQUENCE [LARGE SCALE GENOMIC DNA]</scope>
    <source>
        <strain evidence="4 5">DSM 11290</strain>
    </source>
</reference>
<dbReference type="Gene3D" id="3.40.50.300">
    <property type="entry name" value="P-loop containing nucleotide triphosphate hydrolases"/>
    <property type="match status" value="1"/>
</dbReference>
<dbReference type="AlphaFoldDB" id="A0A327JLW8"/>
<proteinExistence type="predicted"/>
<accession>A0A327JLW8</accession>
<evidence type="ECO:0000256" key="1">
    <source>
        <dbReference type="ARBA" id="ARBA00022741"/>
    </source>
</evidence>
<dbReference type="Proteomes" id="UP000249299">
    <property type="component" value="Unassembled WGS sequence"/>
</dbReference>
<dbReference type="Pfam" id="PF00005">
    <property type="entry name" value="ABC_tran"/>
    <property type="match status" value="1"/>
</dbReference>
<keyword evidence="2" id="KW-0067">ATP-binding</keyword>
<keyword evidence="1" id="KW-0547">Nucleotide-binding</keyword>
<dbReference type="CDD" id="cd03214">
    <property type="entry name" value="ABC_Iron-Siderophores_B12_Hemin"/>
    <property type="match status" value="1"/>
</dbReference>
<feature type="domain" description="ABC transporter" evidence="3">
    <location>
        <begin position="4"/>
        <end position="238"/>
    </location>
</feature>
<keyword evidence="5" id="KW-1185">Reference proteome</keyword>
<evidence type="ECO:0000259" key="3">
    <source>
        <dbReference type="PROSITE" id="PS50893"/>
    </source>
</evidence>
<comment type="caution">
    <text evidence="4">The sequence shown here is derived from an EMBL/GenBank/DDBJ whole genome shotgun (WGS) entry which is preliminary data.</text>
</comment>
<name>A0A327JLW8_9HYPH</name>
<dbReference type="InterPro" id="IPR003593">
    <property type="entry name" value="AAA+_ATPase"/>
</dbReference>
<protein>
    <recommendedName>
        <fullName evidence="3">ABC transporter domain-containing protein</fullName>
    </recommendedName>
</protein>
<evidence type="ECO:0000313" key="4">
    <source>
        <dbReference type="EMBL" id="RAI25832.1"/>
    </source>
</evidence>
<evidence type="ECO:0000313" key="5">
    <source>
        <dbReference type="Proteomes" id="UP000249299"/>
    </source>
</evidence>
<dbReference type="GO" id="GO:0016887">
    <property type="term" value="F:ATP hydrolysis activity"/>
    <property type="evidence" value="ECO:0007669"/>
    <property type="project" value="InterPro"/>
</dbReference>
<gene>
    <name evidence="4" type="ORF">CH339_16480</name>
</gene>
<dbReference type="PROSITE" id="PS50893">
    <property type="entry name" value="ABC_TRANSPORTER_2"/>
    <property type="match status" value="1"/>
</dbReference>
<dbReference type="SMART" id="SM00382">
    <property type="entry name" value="AAA"/>
    <property type="match status" value="1"/>
</dbReference>
<sequence length="267" mass="28236">MAVMTVRDVDVRLGGRPILSRVSLPPLQPGRLTALIGPNAAGKSTLLRALIGAIPARGTIAVDGTEVRNIDRHTRRGLLSYMPQALPQGSSLSPYELARSYARATELALAGPDLDRRIAELFSMLGLMDDAHRPMQVLSGGKRQLVGLCLTVIHQPAILLLDEPTSALDLHWQLAAISMVRGYLDRNGASAVMALHDVNLALRFSDEIAVLKHGRLVAAGPPADIVTPDLIADVYGVAARVETCSAGIPVLLADRPTSTATSTASPG</sequence>
<dbReference type="OrthoDB" id="9805601at2"/>
<dbReference type="InterPro" id="IPR003439">
    <property type="entry name" value="ABC_transporter-like_ATP-bd"/>
</dbReference>
<organism evidence="4 5">
    <name type="scientific">Rhodobium orientis</name>
    <dbReference type="NCBI Taxonomy" id="34017"/>
    <lineage>
        <taxon>Bacteria</taxon>
        <taxon>Pseudomonadati</taxon>
        <taxon>Pseudomonadota</taxon>
        <taxon>Alphaproteobacteria</taxon>
        <taxon>Hyphomicrobiales</taxon>
        <taxon>Rhodobiaceae</taxon>
        <taxon>Rhodobium</taxon>
    </lineage>
</organism>
<dbReference type="PANTHER" id="PTHR42794">
    <property type="entry name" value="HEMIN IMPORT ATP-BINDING PROTEIN HMUV"/>
    <property type="match status" value="1"/>
</dbReference>
<dbReference type="PANTHER" id="PTHR42794:SF2">
    <property type="entry name" value="ABC TRANSPORTER ATP-BINDING PROTEIN"/>
    <property type="match status" value="1"/>
</dbReference>
<dbReference type="GO" id="GO:0005524">
    <property type="term" value="F:ATP binding"/>
    <property type="evidence" value="ECO:0007669"/>
    <property type="project" value="UniProtKB-KW"/>
</dbReference>
<dbReference type="SUPFAM" id="SSF52540">
    <property type="entry name" value="P-loop containing nucleoside triphosphate hydrolases"/>
    <property type="match status" value="1"/>
</dbReference>
<evidence type="ECO:0000256" key="2">
    <source>
        <dbReference type="ARBA" id="ARBA00022840"/>
    </source>
</evidence>